<dbReference type="Gene3D" id="1.20.1250.20">
    <property type="entry name" value="MFS general substrate transporter like domains"/>
    <property type="match status" value="1"/>
</dbReference>
<evidence type="ECO:0000256" key="5">
    <source>
        <dbReference type="ARBA" id="ARBA00023136"/>
    </source>
</evidence>
<dbReference type="SUPFAM" id="SSF103473">
    <property type="entry name" value="MFS general substrate transporter"/>
    <property type="match status" value="1"/>
</dbReference>
<keyword evidence="9" id="KW-1185">Reference proteome</keyword>
<evidence type="ECO:0000313" key="9">
    <source>
        <dbReference type="Proteomes" id="UP000587211"/>
    </source>
</evidence>
<organism evidence="8 9">
    <name type="scientific">Aeromicrobium tamlense</name>
    <dbReference type="NCBI Taxonomy" id="375541"/>
    <lineage>
        <taxon>Bacteria</taxon>
        <taxon>Bacillati</taxon>
        <taxon>Actinomycetota</taxon>
        <taxon>Actinomycetes</taxon>
        <taxon>Propionibacteriales</taxon>
        <taxon>Nocardioidaceae</taxon>
        <taxon>Aeromicrobium</taxon>
    </lineage>
</organism>
<feature type="transmembrane region" description="Helical" evidence="6">
    <location>
        <begin position="143"/>
        <end position="163"/>
    </location>
</feature>
<feature type="transmembrane region" description="Helical" evidence="6">
    <location>
        <begin position="368"/>
        <end position="389"/>
    </location>
</feature>
<feature type="transmembrane region" description="Helical" evidence="6">
    <location>
        <begin position="341"/>
        <end position="362"/>
    </location>
</feature>
<accession>A0ABX2SJH4</accession>
<evidence type="ECO:0000259" key="7">
    <source>
        <dbReference type="PROSITE" id="PS50850"/>
    </source>
</evidence>
<evidence type="ECO:0000256" key="4">
    <source>
        <dbReference type="ARBA" id="ARBA00022989"/>
    </source>
</evidence>
<comment type="caution">
    <text evidence="8">The sequence shown here is derived from an EMBL/GenBank/DDBJ whole genome shotgun (WGS) entry which is preliminary data.</text>
</comment>
<dbReference type="RefSeq" id="WP_317628278.1">
    <property type="nucleotide sequence ID" value="NZ_BAAAMP010000002.1"/>
</dbReference>
<gene>
    <name evidence="8" type="ORF">BJ975_002437</name>
</gene>
<dbReference type="Proteomes" id="UP000587211">
    <property type="component" value="Unassembled WGS sequence"/>
</dbReference>
<feature type="transmembrane region" description="Helical" evidence="6">
    <location>
        <begin position="169"/>
        <end position="190"/>
    </location>
</feature>
<dbReference type="PANTHER" id="PTHR43124:SF3">
    <property type="entry name" value="CHLORAMPHENICOL EFFLUX PUMP RV0191"/>
    <property type="match status" value="1"/>
</dbReference>
<dbReference type="CDD" id="cd17324">
    <property type="entry name" value="MFS_NepI_like"/>
    <property type="match status" value="1"/>
</dbReference>
<keyword evidence="4 6" id="KW-1133">Transmembrane helix</keyword>
<evidence type="ECO:0000256" key="2">
    <source>
        <dbReference type="ARBA" id="ARBA00022475"/>
    </source>
</evidence>
<evidence type="ECO:0000256" key="1">
    <source>
        <dbReference type="ARBA" id="ARBA00004651"/>
    </source>
</evidence>
<dbReference type="PROSITE" id="PS50850">
    <property type="entry name" value="MFS"/>
    <property type="match status" value="1"/>
</dbReference>
<dbReference type="EMBL" id="JACBZN010000001">
    <property type="protein sequence ID" value="NYI39062.1"/>
    <property type="molecule type" value="Genomic_DNA"/>
</dbReference>
<feature type="transmembrane region" description="Helical" evidence="6">
    <location>
        <begin position="302"/>
        <end position="320"/>
    </location>
</feature>
<feature type="domain" description="Major facilitator superfamily (MFS) profile" evidence="7">
    <location>
        <begin position="15"/>
        <end position="393"/>
    </location>
</feature>
<dbReference type="InterPro" id="IPR011701">
    <property type="entry name" value="MFS"/>
</dbReference>
<evidence type="ECO:0000256" key="6">
    <source>
        <dbReference type="SAM" id="Phobius"/>
    </source>
</evidence>
<feature type="transmembrane region" description="Helical" evidence="6">
    <location>
        <begin position="54"/>
        <end position="74"/>
    </location>
</feature>
<keyword evidence="5 6" id="KW-0472">Membrane</keyword>
<proteinExistence type="predicted"/>
<dbReference type="InterPro" id="IPR050189">
    <property type="entry name" value="MFS_Efflux_Transporters"/>
</dbReference>
<sequence>MTSRTEPTARHVGLALLALALGGFAIGTTEFVTMGLLPDVAESIDRDIPTTGHIISAYALGVVVGAPLIVSLAARMPKRALLLWLLGGLAVGNALTAVADGYVPVMLARFVAGLPHGAYFGVASLVAASLVPPGRRGRAVSMVMMGLSAATVAGVPVSAWLGQALSWRAAYALVVVIAVVAAALVIVFVPHLPGDPSVTIRGELGALREPAVIAAFLTGVVGFGGVFAMYSYIAPIVTDVVDLPSAVIPVFLLVFGLGSVSGTWVGGHLADWDNVRQVTGGLLFTVVVLLAFYELATFAPAALVSVFLMGALGSVVAIGLQIRLMTAAGDAEMLGAALNHASLNIANGLGAWLGGLVIAAGAGYVAPALVGVALAAAGLVVFLVGLRFAPVRERIGVHA</sequence>
<feature type="transmembrane region" description="Helical" evidence="6">
    <location>
        <begin position="246"/>
        <end position="266"/>
    </location>
</feature>
<dbReference type="InterPro" id="IPR020846">
    <property type="entry name" value="MFS_dom"/>
</dbReference>
<evidence type="ECO:0000313" key="8">
    <source>
        <dbReference type="EMBL" id="NYI39062.1"/>
    </source>
</evidence>
<comment type="subcellular location">
    <subcellularLocation>
        <location evidence="1">Cell membrane</location>
        <topology evidence="1">Multi-pass membrane protein</topology>
    </subcellularLocation>
</comment>
<dbReference type="PANTHER" id="PTHR43124">
    <property type="entry name" value="PURINE EFFLUX PUMP PBUE"/>
    <property type="match status" value="1"/>
</dbReference>
<feature type="transmembrane region" description="Helical" evidence="6">
    <location>
        <begin position="278"/>
        <end position="296"/>
    </location>
</feature>
<keyword evidence="3 6" id="KW-0812">Transmembrane</keyword>
<dbReference type="InterPro" id="IPR036259">
    <property type="entry name" value="MFS_trans_sf"/>
</dbReference>
<keyword evidence="2" id="KW-1003">Cell membrane</keyword>
<feature type="transmembrane region" description="Helical" evidence="6">
    <location>
        <begin position="81"/>
        <end position="99"/>
    </location>
</feature>
<feature type="transmembrane region" description="Helical" evidence="6">
    <location>
        <begin position="12"/>
        <end position="34"/>
    </location>
</feature>
<feature type="transmembrane region" description="Helical" evidence="6">
    <location>
        <begin position="211"/>
        <end position="234"/>
    </location>
</feature>
<evidence type="ECO:0000256" key="3">
    <source>
        <dbReference type="ARBA" id="ARBA00022692"/>
    </source>
</evidence>
<reference evidence="8 9" key="1">
    <citation type="submission" date="2020-07" db="EMBL/GenBank/DDBJ databases">
        <title>Sequencing the genomes of 1000 actinobacteria strains.</title>
        <authorList>
            <person name="Klenk H.-P."/>
        </authorList>
    </citation>
    <scope>NUCLEOTIDE SEQUENCE [LARGE SCALE GENOMIC DNA]</scope>
    <source>
        <strain evidence="8 9">DSM 19087</strain>
    </source>
</reference>
<dbReference type="Pfam" id="PF07690">
    <property type="entry name" value="MFS_1"/>
    <property type="match status" value="1"/>
</dbReference>
<name>A0ABX2SJH4_9ACTN</name>
<protein>
    <submittedName>
        <fullName evidence="8">DHA1 family inner membrane transport protein</fullName>
    </submittedName>
</protein>
<feature type="transmembrane region" description="Helical" evidence="6">
    <location>
        <begin position="111"/>
        <end position="131"/>
    </location>
</feature>